<proteinExistence type="predicted"/>
<dbReference type="RefSeq" id="WP_068718443.1">
    <property type="nucleotide sequence ID" value="NZ_AP014636.1"/>
</dbReference>
<protein>
    <submittedName>
        <fullName evidence="1">Transglutaminase domain-containing protein</fullName>
    </submittedName>
</protein>
<dbReference type="InterPro" id="IPR038765">
    <property type="entry name" value="Papain-like_cys_pep_sf"/>
</dbReference>
<keyword evidence="2" id="KW-1185">Reference proteome</keyword>
<organism evidence="1 2">
    <name type="scientific">Vibrio tritonius</name>
    <dbReference type="NCBI Taxonomy" id="1435069"/>
    <lineage>
        <taxon>Bacteria</taxon>
        <taxon>Pseudomonadati</taxon>
        <taxon>Pseudomonadota</taxon>
        <taxon>Gammaproteobacteria</taxon>
        <taxon>Vibrionales</taxon>
        <taxon>Vibrionaceae</taxon>
        <taxon>Vibrio</taxon>
    </lineage>
</organism>
<name>A0ABS7YNZ9_9VIBR</name>
<accession>A0ABS7YNZ9</accession>
<gene>
    <name evidence="1" type="ORF">LDJ79_14780</name>
</gene>
<dbReference type="EMBL" id="JAIWIU010000104">
    <property type="protein sequence ID" value="MCA2017386.1"/>
    <property type="molecule type" value="Genomic_DNA"/>
</dbReference>
<sequence length="295" mass="34125">MDWSNDLYSEYTDLGSYKNELSLIAPDIPALCQWIQSHLIHAYWLESYHCYTSLATAHREMQLRSALDILSVLSQRQSADLVNNLTPDKRVIVVGRHFALMLCALIRMHDTPARVRCGYADYLVPDVYEDHWICEYWHEQQQRWVGVDAMLDERQMHRLAITFNPYDLPSDSFIPAGRAWKHCIDGLVRPDHFGSLHFHGLVYIRGNIIRDLFALSSVELLPWDGGWGIMEQFQNPLKDDREIQLITQLATYSESGDEANARVVTQHNPDVALPQDWTWLQAPTISQLFEKTSVL</sequence>
<evidence type="ECO:0000313" key="2">
    <source>
        <dbReference type="Proteomes" id="UP001199044"/>
    </source>
</evidence>
<dbReference type="Gene3D" id="3.10.620.30">
    <property type="match status" value="1"/>
</dbReference>
<comment type="caution">
    <text evidence="1">The sequence shown here is derived from an EMBL/GenBank/DDBJ whole genome shotgun (WGS) entry which is preliminary data.</text>
</comment>
<dbReference type="SUPFAM" id="SSF54001">
    <property type="entry name" value="Cysteine proteinases"/>
    <property type="match status" value="1"/>
</dbReference>
<evidence type="ECO:0000313" key="1">
    <source>
        <dbReference type="EMBL" id="MCA2017386.1"/>
    </source>
</evidence>
<reference evidence="2" key="1">
    <citation type="submission" date="2023-07" db="EMBL/GenBank/DDBJ databases">
        <title>Molecular identification of indigenous halophilic bacteria isolated from red sea cost, biodegradation of synthetic dyes and assessment of degraded metabolite toxicity.</title>
        <authorList>
            <person name="Chaieb K."/>
            <person name="Altayb H.N."/>
        </authorList>
    </citation>
    <scope>NUCLEOTIDE SEQUENCE [LARGE SCALE GENOMIC DNA]</scope>
    <source>
        <strain evidence="2">K20</strain>
    </source>
</reference>
<dbReference type="Proteomes" id="UP001199044">
    <property type="component" value="Unassembled WGS sequence"/>
</dbReference>